<organism evidence="2">
    <name type="scientific">Arundo donax</name>
    <name type="common">Giant reed</name>
    <name type="synonym">Donax arundinaceus</name>
    <dbReference type="NCBI Taxonomy" id="35708"/>
    <lineage>
        <taxon>Eukaryota</taxon>
        <taxon>Viridiplantae</taxon>
        <taxon>Streptophyta</taxon>
        <taxon>Embryophyta</taxon>
        <taxon>Tracheophyta</taxon>
        <taxon>Spermatophyta</taxon>
        <taxon>Magnoliopsida</taxon>
        <taxon>Liliopsida</taxon>
        <taxon>Poales</taxon>
        <taxon>Poaceae</taxon>
        <taxon>PACMAD clade</taxon>
        <taxon>Arundinoideae</taxon>
        <taxon>Arundineae</taxon>
        <taxon>Arundo</taxon>
    </lineage>
</organism>
<evidence type="ECO:0000313" key="2">
    <source>
        <dbReference type="EMBL" id="JAD85884.1"/>
    </source>
</evidence>
<feature type="region of interest" description="Disordered" evidence="1">
    <location>
        <begin position="104"/>
        <end position="139"/>
    </location>
</feature>
<reference evidence="2" key="2">
    <citation type="journal article" date="2015" name="Data Brief">
        <title>Shoot transcriptome of the giant reed, Arundo donax.</title>
        <authorList>
            <person name="Barrero R.A."/>
            <person name="Guerrero F.D."/>
            <person name="Moolhuijzen P."/>
            <person name="Goolsby J.A."/>
            <person name="Tidwell J."/>
            <person name="Bellgard S.E."/>
            <person name="Bellgard M.I."/>
        </authorList>
    </citation>
    <scope>NUCLEOTIDE SEQUENCE</scope>
    <source>
        <tissue evidence="2">Shoot tissue taken approximately 20 cm above the soil surface</tissue>
    </source>
</reference>
<feature type="compositionally biased region" description="Basic residues" evidence="1">
    <location>
        <begin position="110"/>
        <end position="119"/>
    </location>
</feature>
<dbReference type="EMBL" id="GBRH01212011">
    <property type="protein sequence ID" value="JAD85884.1"/>
    <property type="molecule type" value="Transcribed_RNA"/>
</dbReference>
<name>A0A0A9DBB5_ARUDO</name>
<evidence type="ECO:0000256" key="1">
    <source>
        <dbReference type="SAM" id="MobiDB-lite"/>
    </source>
</evidence>
<feature type="compositionally biased region" description="Basic residues" evidence="1">
    <location>
        <begin position="128"/>
        <end position="139"/>
    </location>
</feature>
<sequence>MKYLFCPWTHMSCILNRLFSFSYAVQQRQELVDSQREVLREPHRRPQRLHRLLLPLGSPCRRRVPAAAATRPRCSSASVGSPSARTALPRCAVQARSSYVALSEAGCRRPGSHRPRRRPGSPATGTRCRPRPHLRRARR</sequence>
<protein>
    <submittedName>
        <fullName evidence="2">Uncharacterized protein</fullName>
    </submittedName>
</protein>
<dbReference type="AlphaFoldDB" id="A0A0A9DBB5"/>
<reference evidence="2" key="1">
    <citation type="submission" date="2014-09" db="EMBL/GenBank/DDBJ databases">
        <authorList>
            <person name="Magalhaes I.L.F."/>
            <person name="Oliveira U."/>
            <person name="Santos F.R."/>
            <person name="Vidigal T.H.D.A."/>
            <person name="Brescovit A.D."/>
            <person name="Santos A.J."/>
        </authorList>
    </citation>
    <scope>NUCLEOTIDE SEQUENCE</scope>
    <source>
        <tissue evidence="2">Shoot tissue taken approximately 20 cm above the soil surface</tissue>
    </source>
</reference>
<proteinExistence type="predicted"/>
<accession>A0A0A9DBB5</accession>